<evidence type="ECO:0000313" key="1">
    <source>
        <dbReference type="EMBL" id="RNA21489.1"/>
    </source>
</evidence>
<sequence length="161" mass="18900">MEYASPITILNVNNISRLHGIQYKALQIIHKEKFKCSNTYLHDLSGIESVNDRFLNLSKRYIEKNILSQNPLMLDLIENQIHTIGNIEFKLNNIQLKLSYFFGNTHSRDIMGGIWVRHYWCGFSQIKNAIEIFEHKIILIKKLFFLLNGRDATLKYDLTNV</sequence>
<dbReference type="EMBL" id="REGN01003655">
    <property type="protein sequence ID" value="RNA21489.1"/>
    <property type="molecule type" value="Genomic_DNA"/>
</dbReference>
<name>A0A3M7RDG2_BRAPC</name>
<dbReference type="Proteomes" id="UP000276133">
    <property type="component" value="Unassembled WGS sequence"/>
</dbReference>
<reference evidence="1 2" key="1">
    <citation type="journal article" date="2018" name="Sci. Rep.">
        <title>Genomic signatures of local adaptation to the degree of environmental predictability in rotifers.</title>
        <authorList>
            <person name="Franch-Gras L."/>
            <person name="Hahn C."/>
            <person name="Garcia-Roger E.M."/>
            <person name="Carmona M.J."/>
            <person name="Serra M."/>
            <person name="Gomez A."/>
        </authorList>
    </citation>
    <scope>NUCLEOTIDE SEQUENCE [LARGE SCALE GENOMIC DNA]</scope>
    <source>
        <strain evidence="1">HYR1</strain>
    </source>
</reference>
<keyword evidence="2" id="KW-1185">Reference proteome</keyword>
<dbReference type="AlphaFoldDB" id="A0A3M7RDG2"/>
<comment type="caution">
    <text evidence="1">The sequence shown here is derived from an EMBL/GenBank/DDBJ whole genome shotgun (WGS) entry which is preliminary data.</text>
</comment>
<protein>
    <recommendedName>
        <fullName evidence="3">RNA-directed DNA polymerase from mobile element jockey-like</fullName>
    </recommendedName>
</protein>
<organism evidence="1 2">
    <name type="scientific">Brachionus plicatilis</name>
    <name type="common">Marine rotifer</name>
    <name type="synonym">Brachionus muelleri</name>
    <dbReference type="NCBI Taxonomy" id="10195"/>
    <lineage>
        <taxon>Eukaryota</taxon>
        <taxon>Metazoa</taxon>
        <taxon>Spiralia</taxon>
        <taxon>Gnathifera</taxon>
        <taxon>Rotifera</taxon>
        <taxon>Eurotatoria</taxon>
        <taxon>Monogononta</taxon>
        <taxon>Pseudotrocha</taxon>
        <taxon>Ploima</taxon>
        <taxon>Brachionidae</taxon>
        <taxon>Brachionus</taxon>
    </lineage>
</organism>
<gene>
    <name evidence="1" type="ORF">BpHYR1_029192</name>
</gene>
<evidence type="ECO:0000313" key="2">
    <source>
        <dbReference type="Proteomes" id="UP000276133"/>
    </source>
</evidence>
<proteinExistence type="predicted"/>
<accession>A0A3M7RDG2</accession>
<evidence type="ECO:0008006" key="3">
    <source>
        <dbReference type="Google" id="ProtNLM"/>
    </source>
</evidence>